<dbReference type="GO" id="GO:0006397">
    <property type="term" value="P:mRNA processing"/>
    <property type="evidence" value="ECO:0007669"/>
    <property type="project" value="UniProtKB-KW"/>
</dbReference>
<evidence type="ECO:0000313" key="4">
    <source>
        <dbReference type="EMBL" id="EJD36942.1"/>
    </source>
</evidence>
<keyword evidence="5" id="KW-1185">Reference proteome</keyword>
<dbReference type="InParanoid" id="J0WV55"/>
<feature type="domain" description="CCHC-type" evidence="3">
    <location>
        <begin position="19"/>
        <end position="34"/>
    </location>
</feature>
<dbReference type="InterPro" id="IPR036875">
    <property type="entry name" value="Znf_CCHC_sf"/>
</dbReference>
<dbReference type="SUPFAM" id="SSF57756">
    <property type="entry name" value="Retrovirus zinc finger-like domains"/>
    <property type="match status" value="2"/>
</dbReference>
<evidence type="ECO:0000256" key="2">
    <source>
        <dbReference type="PROSITE-ProRule" id="PRU00047"/>
    </source>
</evidence>
<dbReference type="GO" id="GO:0008270">
    <property type="term" value="F:zinc ion binding"/>
    <property type="evidence" value="ECO:0007669"/>
    <property type="project" value="UniProtKB-KW"/>
</dbReference>
<dbReference type="OrthoDB" id="2527451at2759"/>
<dbReference type="KEGG" id="adl:AURDEDRAFT_29900"/>
<keyword evidence="2" id="KW-0863">Zinc-finger</keyword>
<dbReference type="EMBL" id="JH687850">
    <property type="protein sequence ID" value="EJD36942.1"/>
    <property type="molecule type" value="Genomic_DNA"/>
</dbReference>
<sequence>CWSCGEPGHPAAQCPKRVCYYCGGTGHTSYECAQAPPPGSVKCFNCGELGHSSR</sequence>
<dbReference type="Gene3D" id="4.10.60.10">
    <property type="entry name" value="Zinc finger, CCHC-type"/>
    <property type="match status" value="1"/>
</dbReference>
<keyword evidence="2" id="KW-0862">Zinc</keyword>
<protein>
    <recommendedName>
        <fullName evidence="3">CCHC-type domain-containing protein</fullName>
    </recommendedName>
</protein>
<gene>
    <name evidence="4" type="ORF">AURDEDRAFT_29900</name>
</gene>
<dbReference type="GO" id="GO:0003676">
    <property type="term" value="F:nucleic acid binding"/>
    <property type="evidence" value="ECO:0007669"/>
    <property type="project" value="InterPro"/>
</dbReference>
<evidence type="ECO:0000256" key="1">
    <source>
        <dbReference type="ARBA" id="ARBA00022664"/>
    </source>
</evidence>
<dbReference type="SMART" id="SM00343">
    <property type="entry name" value="ZnF_C2HC"/>
    <property type="match status" value="3"/>
</dbReference>
<feature type="non-terminal residue" evidence="4">
    <location>
        <position position="1"/>
    </location>
</feature>
<keyword evidence="1" id="KW-0507">mRNA processing</keyword>
<dbReference type="AlphaFoldDB" id="J0WV55"/>
<feature type="domain" description="CCHC-type" evidence="3">
    <location>
        <begin position="1"/>
        <end position="16"/>
    </location>
</feature>
<evidence type="ECO:0000313" key="5">
    <source>
        <dbReference type="Proteomes" id="UP000006514"/>
    </source>
</evidence>
<dbReference type="PROSITE" id="PS50158">
    <property type="entry name" value="ZF_CCHC"/>
    <property type="match status" value="2"/>
</dbReference>
<feature type="non-terminal residue" evidence="4">
    <location>
        <position position="54"/>
    </location>
</feature>
<evidence type="ECO:0000259" key="3">
    <source>
        <dbReference type="PROSITE" id="PS50158"/>
    </source>
</evidence>
<dbReference type="InterPro" id="IPR001878">
    <property type="entry name" value="Znf_CCHC"/>
</dbReference>
<accession>J0WV55</accession>
<name>J0WV55_AURST</name>
<proteinExistence type="predicted"/>
<organism evidence="4 5">
    <name type="scientific">Auricularia subglabra (strain TFB-10046 / SS5)</name>
    <name type="common">White-rot fungus</name>
    <name type="synonym">Auricularia delicata (strain TFB10046)</name>
    <dbReference type="NCBI Taxonomy" id="717982"/>
    <lineage>
        <taxon>Eukaryota</taxon>
        <taxon>Fungi</taxon>
        <taxon>Dikarya</taxon>
        <taxon>Basidiomycota</taxon>
        <taxon>Agaricomycotina</taxon>
        <taxon>Agaricomycetes</taxon>
        <taxon>Auriculariales</taxon>
        <taxon>Auriculariaceae</taxon>
        <taxon>Auricularia</taxon>
    </lineage>
</organism>
<reference evidence="5" key="1">
    <citation type="journal article" date="2012" name="Science">
        <title>The Paleozoic origin of enzymatic lignin decomposition reconstructed from 31 fungal genomes.</title>
        <authorList>
            <person name="Floudas D."/>
            <person name="Binder M."/>
            <person name="Riley R."/>
            <person name="Barry K."/>
            <person name="Blanchette R.A."/>
            <person name="Henrissat B."/>
            <person name="Martinez A.T."/>
            <person name="Otillar R."/>
            <person name="Spatafora J.W."/>
            <person name="Yadav J.S."/>
            <person name="Aerts A."/>
            <person name="Benoit I."/>
            <person name="Boyd A."/>
            <person name="Carlson A."/>
            <person name="Copeland A."/>
            <person name="Coutinho P.M."/>
            <person name="de Vries R.P."/>
            <person name="Ferreira P."/>
            <person name="Findley K."/>
            <person name="Foster B."/>
            <person name="Gaskell J."/>
            <person name="Glotzer D."/>
            <person name="Gorecki P."/>
            <person name="Heitman J."/>
            <person name="Hesse C."/>
            <person name="Hori C."/>
            <person name="Igarashi K."/>
            <person name="Jurgens J.A."/>
            <person name="Kallen N."/>
            <person name="Kersten P."/>
            <person name="Kohler A."/>
            <person name="Kuees U."/>
            <person name="Kumar T.K.A."/>
            <person name="Kuo A."/>
            <person name="LaButti K."/>
            <person name="Larrondo L.F."/>
            <person name="Lindquist E."/>
            <person name="Ling A."/>
            <person name="Lombard V."/>
            <person name="Lucas S."/>
            <person name="Lundell T."/>
            <person name="Martin R."/>
            <person name="McLaughlin D.J."/>
            <person name="Morgenstern I."/>
            <person name="Morin E."/>
            <person name="Murat C."/>
            <person name="Nagy L.G."/>
            <person name="Nolan M."/>
            <person name="Ohm R.A."/>
            <person name="Patyshakuliyeva A."/>
            <person name="Rokas A."/>
            <person name="Ruiz-Duenas F.J."/>
            <person name="Sabat G."/>
            <person name="Salamov A."/>
            <person name="Samejima M."/>
            <person name="Schmutz J."/>
            <person name="Slot J.C."/>
            <person name="St John F."/>
            <person name="Stenlid J."/>
            <person name="Sun H."/>
            <person name="Sun S."/>
            <person name="Syed K."/>
            <person name="Tsang A."/>
            <person name="Wiebenga A."/>
            <person name="Young D."/>
            <person name="Pisabarro A."/>
            <person name="Eastwood D.C."/>
            <person name="Martin F."/>
            <person name="Cullen D."/>
            <person name="Grigoriev I.V."/>
            <person name="Hibbett D.S."/>
        </authorList>
    </citation>
    <scope>NUCLEOTIDE SEQUENCE [LARGE SCALE GENOMIC DNA]</scope>
    <source>
        <strain evidence="5">TFB10046</strain>
    </source>
</reference>
<keyword evidence="2" id="KW-0479">Metal-binding</keyword>
<dbReference type="Pfam" id="PF00098">
    <property type="entry name" value="zf-CCHC"/>
    <property type="match status" value="3"/>
</dbReference>
<dbReference type="Proteomes" id="UP000006514">
    <property type="component" value="Unassembled WGS sequence"/>
</dbReference>